<accession>A0A5C3NK06</accession>
<dbReference type="GO" id="GO:0000460">
    <property type="term" value="P:maturation of 5.8S rRNA"/>
    <property type="evidence" value="ECO:0007669"/>
    <property type="project" value="TreeGrafter"/>
</dbReference>
<evidence type="ECO:0000256" key="1">
    <source>
        <dbReference type="SAM" id="MobiDB-lite"/>
    </source>
</evidence>
<dbReference type="STRING" id="5364.A0A5C3NK06"/>
<organism evidence="2 3">
    <name type="scientific">Heliocybe sulcata</name>
    <dbReference type="NCBI Taxonomy" id="5364"/>
    <lineage>
        <taxon>Eukaryota</taxon>
        <taxon>Fungi</taxon>
        <taxon>Dikarya</taxon>
        <taxon>Basidiomycota</taxon>
        <taxon>Agaricomycotina</taxon>
        <taxon>Agaricomycetes</taxon>
        <taxon>Gloeophyllales</taxon>
        <taxon>Gloeophyllaceae</taxon>
        <taxon>Heliocybe</taxon>
    </lineage>
</organism>
<evidence type="ECO:0000313" key="2">
    <source>
        <dbReference type="EMBL" id="TFK57560.1"/>
    </source>
</evidence>
<feature type="region of interest" description="Disordered" evidence="1">
    <location>
        <begin position="434"/>
        <end position="461"/>
    </location>
</feature>
<dbReference type="Proteomes" id="UP000305948">
    <property type="component" value="Unassembled WGS sequence"/>
</dbReference>
<dbReference type="PANTHER" id="PTHR15002">
    <property type="entry name" value="RIBOSOMAL BIOGENESIS PROTEIN LAS1L"/>
    <property type="match status" value="1"/>
</dbReference>
<protein>
    <submittedName>
        <fullName evidence="2">Las1-domain-containing protein</fullName>
    </submittedName>
</protein>
<dbReference type="GO" id="GO:0030687">
    <property type="term" value="C:preribosome, large subunit precursor"/>
    <property type="evidence" value="ECO:0007669"/>
    <property type="project" value="TreeGrafter"/>
</dbReference>
<keyword evidence="3" id="KW-1185">Reference proteome</keyword>
<proteinExistence type="predicted"/>
<dbReference type="OrthoDB" id="10263222at2759"/>
<dbReference type="Pfam" id="PF04031">
    <property type="entry name" value="Las1"/>
    <property type="match status" value="1"/>
</dbReference>
<dbReference type="GO" id="GO:0000470">
    <property type="term" value="P:maturation of LSU-rRNA"/>
    <property type="evidence" value="ECO:0007669"/>
    <property type="project" value="TreeGrafter"/>
</dbReference>
<dbReference type="GO" id="GO:0090730">
    <property type="term" value="C:Las1 complex"/>
    <property type="evidence" value="ECO:0007669"/>
    <property type="project" value="InterPro"/>
</dbReference>
<dbReference type="GO" id="GO:0004519">
    <property type="term" value="F:endonuclease activity"/>
    <property type="evidence" value="ECO:0007669"/>
    <property type="project" value="InterPro"/>
</dbReference>
<dbReference type="PANTHER" id="PTHR15002:SF0">
    <property type="entry name" value="RIBOSOMAL BIOGENESIS PROTEIN LAS1L"/>
    <property type="match status" value="1"/>
</dbReference>
<reference evidence="2 3" key="1">
    <citation type="journal article" date="2019" name="Nat. Ecol. Evol.">
        <title>Megaphylogeny resolves global patterns of mushroom evolution.</title>
        <authorList>
            <person name="Varga T."/>
            <person name="Krizsan K."/>
            <person name="Foldi C."/>
            <person name="Dima B."/>
            <person name="Sanchez-Garcia M."/>
            <person name="Sanchez-Ramirez S."/>
            <person name="Szollosi G.J."/>
            <person name="Szarkandi J.G."/>
            <person name="Papp V."/>
            <person name="Albert L."/>
            <person name="Andreopoulos W."/>
            <person name="Angelini C."/>
            <person name="Antonin V."/>
            <person name="Barry K.W."/>
            <person name="Bougher N.L."/>
            <person name="Buchanan P."/>
            <person name="Buyck B."/>
            <person name="Bense V."/>
            <person name="Catcheside P."/>
            <person name="Chovatia M."/>
            <person name="Cooper J."/>
            <person name="Damon W."/>
            <person name="Desjardin D."/>
            <person name="Finy P."/>
            <person name="Geml J."/>
            <person name="Haridas S."/>
            <person name="Hughes K."/>
            <person name="Justo A."/>
            <person name="Karasinski D."/>
            <person name="Kautmanova I."/>
            <person name="Kiss B."/>
            <person name="Kocsube S."/>
            <person name="Kotiranta H."/>
            <person name="LaButti K.M."/>
            <person name="Lechner B.E."/>
            <person name="Liimatainen K."/>
            <person name="Lipzen A."/>
            <person name="Lukacs Z."/>
            <person name="Mihaltcheva S."/>
            <person name="Morgado L.N."/>
            <person name="Niskanen T."/>
            <person name="Noordeloos M.E."/>
            <person name="Ohm R.A."/>
            <person name="Ortiz-Santana B."/>
            <person name="Ovrebo C."/>
            <person name="Racz N."/>
            <person name="Riley R."/>
            <person name="Savchenko A."/>
            <person name="Shiryaev A."/>
            <person name="Soop K."/>
            <person name="Spirin V."/>
            <person name="Szebenyi C."/>
            <person name="Tomsovsky M."/>
            <person name="Tulloss R.E."/>
            <person name="Uehling J."/>
            <person name="Grigoriev I.V."/>
            <person name="Vagvolgyi C."/>
            <person name="Papp T."/>
            <person name="Martin F.M."/>
            <person name="Miettinen O."/>
            <person name="Hibbett D.S."/>
            <person name="Nagy L.G."/>
        </authorList>
    </citation>
    <scope>NUCLEOTIDE SEQUENCE [LARGE SCALE GENOMIC DNA]</scope>
    <source>
        <strain evidence="2 3">OMC1185</strain>
    </source>
</reference>
<feature type="compositionally biased region" description="Low complexity" evidence="1">
    <location>
        <begin position="436"/>
        <end position="446"/>
    </location>
</feature>
<sequence length="488" mass="54192">MRLPRRVAWASIGELEQVCSWIYDDENDSQSKRLAIQRLSAWKSITSLPHALESTLAILTALYQDTEQPASHGMALRQMYAAAVIRLVNGLVDPLQSGAYARSIASIAQQLGLPPWLVELRHAATHEDMPSLELLREAARESMSWLLNNYFLPTLNPSTTPPLESSPVTPVGPILKQYKKILKTITRDTSLATRYKADVTKVLRDLERWIAEAKLAENVDAVAWGTSESSFDATEDDEEDPKERRALERLLDDLVAPGGLVPLAKRKRALPSDSFKPPASAINIWSPLLKHVQALHPTFYDFAASRIVNQLSSPPDESPALQGSSTDTAYHMHLARWATWFTQNQPRDEDITPDQRKEDLVATLITNLGLSTEERHGSRKAALALLQALCQGDSRLEEVRGLFLHNLEIVHSSAHWQDMDMDIMNDRLNTLLADVPSPSDASSPPSMQQQETSEQAAVDSHTSLPRGWGIVDKSWKPCPIGVFSASLA</sequence>
<dbReference type="InterPro" id="IPR007174">
    <property type="entry name" value="Las1"/>
</dbReference>
<feature type="compositionally biased region" description="Polar residues" evidence="1">
    <location>
        <begin position="447"/>
        <end position="461"/>
    </location>
</feature>
<dbReference type="EMBL" id="ML213503">
    <property type="protein sequence ID" value="TFK57560.1"/>
    <property type="molecule type" value="Genomic_DNA"/>
</dbReference>
<evidence type="ECO:0000313" key="3">
    <source>
        <dbReference type="Proteomes" id="UP000305948"/>
    </source>
</evidence>
<gene>
    <name evidence="2" type="ORF">OE88DRAFT_1730902</name>
</gene>
<name>A0A5C3NK06_9AGAM</name>
<dbReference type="AlphaFoldDB" id="A0A5C3NK06"/>